<dbReference type="GO" id="GO:0005886">
    <property type="term" value="C:plasma membrane"/>
    <property type="evidence" value="ECO:0007669"/>
    <property type="project" value="UniProtKB-SubCell"/>
</dbReference>
<dbReference type="Gene3D" id="1.10.287.950">
    <property type="entry name" value="Methyl-accepting chemotaxis protein"/>
    <property type="match status" value="1"/>
</dbReference>
<dbReference type="InterPro" id="IPR004089">
    <property type="entry name" value="MCPsignal_dom"/>
</dbReference>
<dbReference type="RefSeq" id="WP_109330517.1">
    <property type="nucleotide sequence ID" value="NZ_CP029354.1"/>
</dbReference>
<feature type="coiled-coil region" evidence="6">
    <location>
        <begin position="263"/>
        <end position="290"/>
    </location>
</feature>
<dbReference type="GO" id="GO:0006935">
    <property type="term" value="P:chemotaxis"/>
    <property type="evidence" value="ECO:0007669"/>
    <property type="project" value="InterPro"/>
</dbReference>
<keyword evidence="3 5" id="KW-0807">Transducer</keyword>
<evidence type="ECO:0000256" key="6">
    <source>
        <dbReference type="SAM" id="Coils"/>
    </source>
</evidence>
<dbReference type="CDD" id="cd06225">
    <property type="entry name" value="HAMP"/>
    <property type="match status" value="1"/>
</dbReference>
<keyword evidence="7" id="KW-1133">Transmembrane helix</keyword>
<evidence type="ECO:0000256" key="5">
    <source>
        <dbReference type="PROSITE-ProRule" id="PRU00284"/>
    </source>
</evidence>
<evidence type="ECO:0000259" key="8">
    <source>
        <dbReference type="PROSITE" id="PS50111"/>
    </source>
</evidence>
<dbReference type="PROSITE" id="PS50885">
    <property type="entry name" value="HAMP"/>
    <property type="match status" value="1"/>
</dbReference>
<dbReference type="Pfam" id="PF00672">
    <property type="entry name" value="HAMP"/>
    <property type="match status" value="1"/>
</dbReference>
<keyword evidence="2" id="KW-1003">Cell membrane</keyword>
<dbReference type="SMART" id="SM00304">
    <property type="entry name" value="HAMP"/>
    <property type="match status" value="1"/>
</dbReference>
<dbReference type="GO" id="GO:0004888">
    <property type="term" value="F:transmembrane signaling receptor activity"/>
    <property type="evidence" value="ECO:0007669"/>
    <property type="project" value="InterPro"/>
</dbReference>
<dbReference type="SUPFAM" id="SSF58104">
    <property type="entry name" value="Methyl-accepting chemotaxis protein (MCP) signaling domain"/>
    <property type="match status" value="1"/>
</dbReference>
<feature type="domain" description="Methyl-accepting transducer" evidence="8">
    <location>
        <begin position="312"/>
        <end position="548"/>
    </location>
</feature>
<gene>
    <name evidence="11" type="ORF">DEW08_19825</name>
</gene>
<evidence type="ECO:0000256" key="3">
    <source>
        <dbReference type="ARBA" id="ARBA00023224"/>
    </source>
</evidence>
<evidence type="ECO:0000256" key="4">
    <source>
        <dbReference type="ARBA" id="ARBA00029447"/>
    </source>
</evidence>
<organism evidence="11 12">
    <name type="scientific">Azospirillum thermophilum</name>
    <dbReference type="NCBI Taxonomy" id="2202148"/>
    <lineage>
        <taxon>Bacteria</taxon>
        <taxon>Pseudomonadati</taxon>
        <taxon>Pseudomonadota</taxon>
        <taxon>Alphaproteobacteria</taxon>
        <taxon>Rhodospirillales</taxon>
        <taxon>Azospirillaceae</taxon>
        <taxon>Azospirillum</taxon>
    </lineage>
</organism>
<evidence type="ECO:0000259" key="10">
    <source>
        <dbReference type="PROSITE" id="PS50885"/>
    </source>
</evidence>
<dbReference type="PRINTS" id="PR00260">
    <property type="entry name" value="CHEMTRNSDUCR"/>
</dbReference>
<dbReference type="InterPro" id="IPR004090">
    <property type="entry name" value="Chemotax_Me-accpt_rcpt"/>
</dbReference>
<evidence type="ECO:0000256" key="1">
    <source>
        <dbReference type="ARBA" id="ARBA00004429"/>
    </source>
</evidence>
<dbReference type="InterPro" id="IPR000727">
    <property type="entry name" value="T_SNARE_dom"/>
</dbReference>
<feature type="domain" description="T-SNARE coiled-coil homology" evidence="9">
    <location>
        <begin position="464"/>
        <end position="526"/>
    </location>
</feature>
<dbReference type="PANTHER" id="PTHR32089:SF112">
    <property type="entry name" value="LYSOZYME-LIKE PROTEIN-RELATED"/>
    <property type="match status" value="1"/>
</dbReference>
<dbReference type="PROSITE" id="PS50192">
    <property type="entry name" value="T_SNARE"/>
    <property type="match status" value="1"/>
</dbReference>
<dbReference type="Pfam" id="PF12729">
    <property type="entry name" value="4HB_MCP_1"/>
    <property type="match status" value="1"/>
</dbReference>
<dbReference type="Gene3D" id="1.10.8.500">
    <property type="entry name" value="HAMP domain in histidine kinase"/>
    <property type="match status" value="1"/>
</dbReference>
<name>A0A2S2CV15_9PROT</name>
<comment type="subcellular location">
    <subcellularLocation>
        <location evidence="1">Cell inner membrane</location>
        <topology evidence="1">Multi-pass membrane protein</topology>
    </subcellularLocation>
</comment>
<comment type="similarity">
    <text evidence="4">Belongs to the methyl-accepting chemotaxis (MCP) protein family.</text>
</comment>
<dbReference type="Pfam" id="PF00015">
    <property type="entry name" value="MCPsignal"/>
    <property type="match status" value="1"/>
</dbReference>
<protein>
    <submittedName>
        <fullName evidence="11">Chemotaxis protein</fullName>
    </submittedName>
</protein>
<keyword evidence="12" id="KW-1185">Reference proteome</keyword>
<feature type="transmembrane region" description="Helical" evidence="7">
    <location>
        <begin position="197"/>
        <end position="215"/>
    </location>
</feature>
<accession>A0A2S2CV15</accession>
<dbReference type="PANTHER" id="PTHR32089">
    <property type="entry name" value="METHYL-ACCEPTING CHEMOTAXIS PROTEIN MCPB"/>
    <property type="match status" value="1"/>
</dbReference>
<evidence type="ECO:0000313" key="12">
    <source>
        <dbReference type="Proteomes" id="UP000245629"/>
    </source>
</evidence>
<feature type="transmembrane region" description="Helical" evidence="7">
    <location>
        <begin position="20"/>
        <end position="42"/>
    </location>
</feature>
<dbReference type="PROSITE" id="PS50111">
    <property type="entry name" value="CHEMOTAXIS_TRANSDUC_2"/>
    <property type="match status" value="1"/>
</dbReference>
<keyword evidence="7" id="KW-0812">Transmembrane</keyword>
<proteinExistence type="inferred from homology"/>
<evidence type="ECO:0000313" key="11">
    <source>
        <dbReference type="EMBL" id="AWK88341.1"/>
    </source>
</evidence>
<keyword evidence="6" id="KW-0175">Coiled coil</keyword>
<dbReference type="InterPro" id="IPR024478">
    <property type="entry name" value="HlyB_4HB_MCP"/>
</dbReference>
<dbReference type="AlphaFoldDB" id="A0A2S2CV15"/>
<dbReference type="GO" id="GO:0007165">
    <property type="term" value="P:signal transduction"/>
    <property type="evidence" value="ECO:0007669"/>
    <property type="project" value="UniProtKB-KW"/>
</dbReference>
<keyword evidence="7" id="KW-0472">Membrane</keyword>
<dbReference type="EMBL" id="CP029354">
    <property type="protein sequence ID" value="AWK88341.1"/>
    <property type="molecule type" value="Genomic_DNA"/>
</dbReference>
<dbReference type="SMART" id="SM00283">
    <property type="entry name" value="MA"/>
    <property type="match status" value="1"/>
</dbReference>
<evidence type="ECO:0000256" key="2">
    <source>
        <dbReference type="ARBA" id="ARBA00022519"/>
    </source>
</evidence>
<keyword evidence="2" id="KW-0997">Cell inner membrane</keyword>
<dbReference type="KEGG" id="azz:DEW08_19825"/>
<sequence>MCAPRPPLRESDLTTIKTRLLVALGALSLLLLAISATGWVSLMRSNEGIEGIFHDRIVPLRDLKVASDMYAVNIVDTAHKVRSGALGWEQGGQAIDQAVGEIRTRWSAYMDTYMDDEEKRQAGEARQRMEQAAAAISALRALLAAGDRDGLDRFVTASLYPAIDPVTEAIGRLVDIQIEGASAIYGEGQETYRWSRLLLGFCVLLGMASIVFALVTTLGRVIRPLGGIATLMERLARGDLDILVAGTGQRDEVGSLARSLEVFKNAAITNRALEEEKQSEQARKETRQKQIEQHIAAFERSVTMVLGSVSSASAQLTDTARTMAVLADRTNTQAGQSARAAEQTSANVQTVAAATEEMAASIQEIGRQVASSTSIASTAATQAQRTILSVHGLAEAAERIGEVVRLIQDIASQTNLLALNATIEAARAGEAGKGFAVVASEVKTLAAQTGRATEEIAGQIAAVQAATQGTVEAIDGIVGTIASINEIASAIAAAIEEQNATTGEITRNVQQAAQGTEMVTGSIVQVNEAASQTGTAATQVLGASQEVSAQSDSLRREVETFLSFIRAA</sequence>
<reference evidence="12" key="1">
    <citation type="submission" date="2018-05" db="EMBL/GenBank/DDBJ databases">
        <title>Azospirillum thermophila sp. nov., a novel isolated from hot spring.</title>
        <authorList>
            <person name="Zhao Z."/>
        </authorList>
    </citation>
    <scope>NUCLEOTIDE SEQUENCE [LARGE SCALE GENOMIC DNA]</scope>
    <source>
        <strain evidence="12">CFH 70021</strain>
    </source>
</reference>
<evidence type="ECO:0000259" key="9">
    <source>
        <dbReference type="PROSITE" id="PS50192"/>
    </source>
</evidence>
<dbReference type="InterPro" id="IPR003660">
    <property type="entry name" value="HAMP_dom"/>
</dbReference>
<feature type="domain" description="HAMP" evidence="10">
    <location>
        <begin position="219"/>
        <end position="272"/>
    </location>
</feature>
<dbReference type="Proteomes" id="UP000245629">
    <property type="component" value="Chromosome 3"/>
</dbReference>
<evidence type="ECO:0000256" key="7">
    <source>
        <dbReference type="SAM" id="Phobius"/>
    </source>
</evidence>